<gene>
    <name evidence="1" type="ORF">HW115_18705</name>
</gene>
<protein>
    <submittedName>
        <fullName evidence="1">Uncharacterized protein</fullName>
    </submittedName>
</protein>
<organism evidence="1 2">
    <name type="scientific">Oceaniferula marina</name>
    <dbReference type="NCBI Taxonomy" id="2748318"/>
    <lineage>
        <taxon>Bacteria</taxon>
        <taxon>Pseudomonadati</taxon>
        <taxon>Verrucomicrobiota</taxon>
        <taxon>Verrucomicrobiia</taxon>
        <taxon>Verrucomicrobiales</taxon>
        <taxon>Verrucomicrobiaceae</taxon>
        <taxon>Oceaniferula</taxon>
    </lineage>
</organism>
<dbReference type="AlphaFoldDB" id="A0A851GRA7"/>
<dbReference type="EMBL" id="JACBAZ010000020">
    <property type="protein sequence ID" value="NWK57655.1"/>
    <property type="molecule type" value="Genomic_DNA"/>
</dbReference>
<keyword evidence="2" id="KW-1185">Reference proteome</keyword>
<dbReference type="Proteomes" id="UP000557872">
    <property type="component" value="Unassembled WGS sequence"/>
</dbReference>
<evidence type="ECO:0000313" key="1">
    <source>
        <dbReference type="EMBL" id="NWK57655.1"/>
    </source>
</evidence>
<evidence type="ECO:0000313" key="2">
    <source>
        <dbReference type="Proteomes" id="UP000557872"/>
    </source>
</evidence>
<reference evidence="1 2" key="1">
    <citation type="submission" date="2020-07" db="EMBL/GenBank/DDBJ databases">
        <title>Roseicoccus Jingziensis gen. nov., sp. nov., isolated from coastal seawater.</title>
        <authorList>
            <person name="Feng X."/>
        </authorList>
    </citation>
    <scope>NUCLEOTIDE SEQUENCE [LARGE SCALE GENOMIC DNA]</scope>
    <source>
        <strain evidence="1 2">N1E253</strain>
    </source>
</reference>
<sequence>MPKLLNPTYVFLTLFWVTPLFSTSAAEMRVTMEPPQGWVVEHSEKSTKKANPEIVFLAPKGRDACFIINDIGGFIQSADKDKYLRKTHLFWYHMVRKKLPERDNLEKFSTRNGVYMISIFEDPKLKGKPVVLGNYKYTIHITGIVDGKRVVNCGLLSHEKDGKDLKEVKAALSKLRAK</sequence>
<proteinExistence type="predicted"/>
<name>A0A851GRA7_9BACT</name>
<accession>A0A851GRA7</accession>
<comment type="caution">
    <text evidence="1">The sequence shown here is derived from an EMBL/GenBank/DDBJ whole genome shotgun (WGS) entry which is preliminary data.</text>
</comment>
<dbReference type="RefSeq" id="WP_178934987.1">
    <property type="nucleotide sequence ID" value="NZ_JACBAZ010000020.1"/>
</dbReference>